<reference evidence="4" key="1">
    <citation type="submission" date="2015-02" db="EMBL/GenBank/DDBJ databases">
        <title>Draft Genome of Frankia sp. CpI1-S.</title>
        <authorList>
            <person name="Oshone R.T."/>
            <person name="Ngom M."/>
            <person name="Ghodhbane-Gtari F."/>
            <person name="Gtari M."/>
            <person name="Morris K."/>
            <person name="Thomas K."/>
            <person name="Sen A."/>
            <person name="Tisa L.S."/>
        </authorList>
    </citation>
    <scope>NUCLEOTIDE SEQUENCE [LARGE SCALE GENOMIC DNA]</scope>
    <source>
        <strain evidence="4">CpI1-S</strain>
    </source>
</reference>
<dbReference type="AlphaFoldDB" id="A0A0D8B841"/>
<sequence>MQAGEVWWVDFDERRPVVLLSAEVADTSRFLAMQVVPPAGTEIDGVAAEVAIGAPEGLPFEGVLRVAFPRPGVVPCTWLLPVTREDLVKRVSTLPAAKLAEIEDLVRLGGPA</sequence>
<reference evidence="3 4" key="2">
    <citation type="journal article" date="2016" name="Genome Announc.">
        <title>Permanent Draft Genome Sequences for Two Variants of Frankia sp. Strain CpI1, the First Frankia Strain Isolated from Root Nodules of Comptonia peregrina.</title>
        <authorList>
            <person name="Oshone R."/>
            <person name="Hurst S.G.IV."/>
            <person name="Abebe-Akele F."/>
            <person name="Simpson S."/>
            <person name="Morris K."/>
            <person name="Thomas W.K."/>
            <person name="Tisa L.S."/>
        </authorList>
    </citation>
    <scope>NUCLEOTIDE SEQUENCE [LARGE SCALE GENOMIC DNA]</scope>
    <source>
        <strain evidence="4">CpI1-S</strain>
    </source>
</reference>
<evidence type="ECO:0000313" key="3">
    <source>
        <dbReference type="EMBL" id="KJE19557.1"/>
    </source>
</evidence>
<keyword evidence="2" id="KW-1277">Toxin-antitoxin system</keyword>
<dbReference type="SUPFAM" id="SSF50118">
    <property type="entry name" value="Cell growth inhibitor/plasmid maintenance toxic component"/>
    <property type="match status" value="1"/>
</dbReference>
<comment type="caution">
    <text evidence="3">The sequence shown here is derived from an EMBL/GenBank/DDBJ whole genome shotgun (WGS) entry which is preliminary data.</text>
</comment>
<evidence type="ECO:0000313" key="4">
    <source>
        <dbReference type="Proteomes" id="UP000032545"/>
    </source>
</evidence>
<evidence type="ECO:0000256" key="1">
    <source>
        <dbReference type="ARBA" id="ARBA00007521"/>
    </source>
</evidence>
<dbReference type="Gene3D" id="2.30.30.110">
    <property type="match status" value="1"/>
</dbReference>
<protein>
    <submittedName>
        <fullName evidence="3">Growth inhibitor</fullName>
    </submittedName>
</protein>
<evidence type="ECO:0000256" key="2">
    <source>
        <dbReference type="ARBA" id="ARBA00022649"/>
    </source>
</evidence>
<keyword evidence="4" id="KW-1185">Reference proteome</keyword>
<dbReference type="GO" id="GO:0003677">
    <property type="term" value="F:DNA binding"/>
    <property type="evidence" value="ECO:0007669"/>
    <property type="project" value="InterPro"/>
</dbReference>
<gene>
    <name evidence="3" type="ORF">FF36_06152</name>
</gene>
<dbReference type="Pfam" id="PF02452">
    <property type="entry name" value="PemK_toxin"/>
    <property type="match status" value="1"/>
</dbReference>
<dbReference type="RefSeq" id="WP_044888556.1">
    <property type="nucleotide sequence ID" value="NZ_JYFN01000097.1"/>
</dbReference>
<dbReference type="PATRIC" id="fig|1502723.3.peg.7117"/>
<comment type="similarity">
    <text evidence="1">Belongs to the PemK/MazF family.</text>
</comment>
<proteinExistence type="inferred from homology"/>
<accession>A0A0D8B841</accession>
<dbReference type="EMBL" id="JYFN01000097">
    <property type="protein sequence ID" value="KJE19557.1"/>
    <property type="molecule type" value="Genomic_DNA"/>
</dbReference>
<dbReference type="Proteomes" id="UP000032545">
    <property type="component" value="Unassembled WGS sequence"/>
</dbReference>
<dbReference type="InterPro" id="IPR011067">
    <property type="entry name" value="Plasmid_toxin/cell-grow_inhib"/>
</dbReference>
<name>A0A0D8B841_9ACTN</name>
<organism evidence="3 4">
    <name type="scientific">Frankia torreyi</name>
    <dbReference type="NCBI Taxonomy" id="1856"/>
    <lineage>
        <taxon>Bacteria</taxon>
        <taxon>Bacillati</taxon>
        <taxon>Actinomycetota</taxon>
        <taxon>Actinomycetes</taxon>
        <taxon>Frankiales</taxon>
        <taxon>Frankiaceae</taxon>
        <taxon>Frankia</taxon>
    </lineage>
</organism>
<dbReference type="OrthoDB" id="3216180at2"/>
<dbReference type="InterPro" id="IPR003477">
    <property type="entry name" value="PemK-like"/>
</dbReference>